<evidence type="ECO:0000313" key="3">
    <source>
        <dbReference type="Proteomes" id="UP000277580"/>
    </source>
</evidence>
<evidence type="ECO:0000313" key="2">
    <source>
        <dbReference type="EMBL" id="RPB09774.1"/>
    </source>
</evidence>
<feature type="compositionally biased region" description="Basic residues" evidence="1">
    <location>
        <begin position="337"/>
        <end position="350"/>
    </location>
</feature>
<reference evidence="2 3" key="1">
    <citation type="journal article" date="2018" name="Nat. Ecol. Evol.">
        <title>Pezizomycetes genomes reveal the molecular basis of ectomycorrhizal truffle lifestyle.</title>
        <authorList>
            <person name="Murat C."/>
            <person name="Payen T."/>
            <person name="Noel B."/>
            <person name="Kuo A."/>
            <person name="Morin E."/>
            <person name="Chen J."/>
            <person name="Kohler A."/>
            <person name="Krizsan K."/>
            <person name="Balestrini R."/>
            <person name="Da Silva C."/>
            <person name="Montanini B."/>
            <person name="Hainaut M."/>
            <person name="Levati E."/>
            <person name="Barry K.W."/>
            <person name="Belfiori B."/>
            <person name="Cichocki N."/>
            <person name="Clum A."/>
            <person name="Dockter R.B."/>
            <person name="Fauchery L."/>
            <person name="Guy J."/>
            <person name="Iotti M."/>
            <person name="Le Tacon F."/>
            <person name="Lindquist E.A."/>
            <person name="Lipzen A."/>
            <person name="Malagnac F."/>
            <person name="Mello A."/>
            <person name="Molinier V."/>
            <person name="Miyauchi S."/>
            <person name="Poulain J."/>
            <person name="Riccioni C."/>
            <person name="Rubini A."/>
            <person name="Sitrit Y."/>
            <person name="Splivallo R."/>
            <person name="Traeger S."/>
            <person name="Wang M."/>
            <person name="Zifcakova L."/>
            <person name="Wipf D."/>
            <person name="Zambonelli A."/>
            <person name="Paolocci F."/>
            <person name="Nowrousian M."/>
            <person name="Ottonello S."/>
            <person name="Baldrian P."/>
            <person name="Spatafora J.W."/>
            <person name="Henrissat B."/>
            <person name="Nagy L.G."/>
            <person name="Aury J.M."/>
            <person name="Wincker P."/>
            <person name="Grigoriev I.V."/>
            <person name="Bonfante P."/>
            <person name="Martin F.M."/>
        </authorList>
    </citation>
    <scope>NUCLEOTIDE SEQUENCE [LARGE SCALE GENOMIC DNA]</scope>
    <source>
        <strain evidence="2 3">CCBAS932</strain>
    </source>
</reference>
<feature type="region of interest" description="Disordered" evidence="1">
    <location>
        <begin position="1077"/>
        <end position="1100"/>
    </location>
</feature>
<feature type="region of interest" description="Disordered" evidence="1">
    <location>
        <begin position="520"/>
        <end position="551"/>
    </location>
</feature>
<protein>
    <submittedName>
        <fullName evidence="2">Uncharacterized protein</fullName>
    </submittedName>
</protein>
<keyword evidence="3" id="KW-1185">Reference proteome</keyword>
<proteinExistence type="predicted"/>
<feature type="compositionally biased region" description="Basic and acidic residues" evidence="1">
    <location>
        <begin position="298"/>
        <end position="336"/>
    </location>
</feature>
<feature type="region of interest" description="Disordered" evidence="1">
    <location>
        <begin position="281"/>
        <end position="387"/>
    </location>
</feature>
<dbReference type="Proteomes" id="UP000277580">
    <property type="component" value="Unassembled WGS sequence"/>
</dbReference>
<gene>
    <name evidence="2" type="ORF">P167DRAFT_607644</name>
</gene>
<organism evidence="2 3">
    <name type="scientific">Morchella conica CCBAS932</name>
    <dbReference type="NCBI Taxonomy" id="1392247"/>
    <lineage>
        <taxon>Eukaryota</taxon>
        <taxon>Fungi</taxon>
        <taxon>Dikarya</taxon>
        <taxon>Ascomycota</taxon>
        <taxon>Pezizomycotina</taxon>
        <taxon>Pezizomycetes</taxon>
        <taxon>Pezizales</taxon>
        <taxon>Morchellaceae</taxon>
        <taxon>Morchella</taxon>
    </lineage>
</organism>
<dbReference type="OrthoDB" id="5326588at2759"/>
<dbReference type="EMBL" id="ML119148">
    <property type="protein sequence ID" value="RPB09774.1"/>
    <property type="molecule type" value="Genomic_DNA"/>
</dbReference>
<name>A0A3N4KGV0_9PEZI</name>
<accession>A0A3N4KGV0</accession>
<evidence type="ECO:0000256" key="1">
    <source>
        <dbReference type="SAM" id="MobiDB-lite"/>
    </source>
</evidence>
<dbReference type="InParanoid" id="A0A3N4KGV0"/>
<feature type="compositionally biased region" description="Basic residues" evidence="1">
    <location>
        <begin position="531"/>
        <end position="540"/>
    </location>
</feature>
<sequence length="1346" mass="156057">MGICTALNIHDSSSCVEPATNANGQFCQYHARQVQGLYEGYKRRSQELEALEKNAPKCLPKNFGNTDFAAVKTLPQLKEIYAYMLQRYNLVTRCVMARDFHHSHFYVDKSDFGHQAYLERLRSTRALLTTTLGRLEKRTLDVQYSDAQWYNWVESFQAEMDAKSEAEKKKVKAEAALFKAHQENVSKLRDEEEAKRRIQIEKEEVWDPIEEIIEDARVGYVALIRILINAEGVEEKEMELALKRAKEINAAATGELGARMAESKADKLLAQRRRHMEAFLMRGPIGPPAPPTSGLHVQSHEDGVKEELERRNRKRINELDKMKKEESEEEEEPKKKEQSKKKKGKRGKKNRNSEKVPAPTVESDHGEGIENAEGIQEAPDSEDDPLDIDAIQDQDMKAIIQSVTDLAIANQPALEINVDSESGSGRVRAEVRAVHEYLLLRSIIASPSLLSAAILSSSIDEFLHDTVHVRNTDLRDLALELSKPSDDSIRDACADYWAGAKMGDLESTADEELSNELVVHQAKPKDDGKEKKKGRKRRSKPAVQTPEKGGKMDRVKICGKWIYNYPAETKMPRRGWFQFAILTGTSFFTAASLCKSWQEFYELNILSLNGYFRGLKNGWDTTRESPPLAHLRRIGFIPYALSHHSIHASGFTQTSRHSGSSVRLHAATEARNYIAANMSRDDPRVYRFIEILKTHRSELIVYIKDCKTGHVLVDPPVDERWIIRDKIGAGRLHRGKWTIRHPFDKVFKATLERERLWQSFRDCLDVVIWDRLPARPPEHLQYTLMKLLHKAFKFTDHISVLESTLEVYYRTAKEEEGKEGSMAARVRDIKMAIREYRRKSDAEGEKKAKLRRSHYLFYDSVDEDVDKDHPYDTHTTWDIESSLKGDAGLRELAQQHKLATDEKEVERLEKILMEKMLSKIVEKMPKEREPTIDDDLEDQEENWEDTSDSYWDDGEDDHMEFIGICDQAQEENDELYDQAEDFSHAMFEQQLQCFPGNEQHYQEQRKFLKDVGRRQNNMNTKTRQKLEKRQQELMTGTPFIPQNFMRCQYIIERLWGECSEVSKKELKEYRKEFEALHDKEGRAKSPHQRRPPKASQCALDEWDRLRPKRGESMADYDMPREWEHAIQKNITRLWKKGLIQPSWAMTCVPVFVGREGPDKPLDLYSDYRGLVITGRLLCPTTGDPDMQIPPGPNYLREEMEKHETKHPGSTYSLLRVASDPYCWPSEMFEEDALHTAIVDREGRIWEWVKTPKDMPWSEYIMHDNVRYLLRDPPSLNPTSEKSATSYVRHRVDTILIMGDEDKCKQWSTLCLGYVRKQPHGYEIDLARSFLRVNANFLRGLQECWWE</sequence>